<sequence>ATNIEYGFALVNKLCNDGTRVFRGVYEIPSKDDVLRIYSFFSGLGLPEERVAELKAEAEKHMAILNKKEDSRATSMLVDIGKTKTTSAVDVLHKKIKSKHSAMGKLKKNAKSVIDRRRR</sequence>
<organism evidence="1">
    <name type="scientific">marine sediment metagenome</name>
    <dbReference type="NCBI Taxonomy" id="412755"/>
    <lineage>
        <taxon>unclassified sequences</taxon>
        <taxon>metagenomes</taxon>
        <taxon>ecological metagenomes</taxon>
    </lineage>
</organism>
<accession>A0A0F9CP74</accession>
<reference evidence="1" key="1">
    <citation type="journal article" date="2015" name="Nature">
        <title>Complex archaea that bridge the gap between prokaryotes and eukaryotes.</title>
        <authorList>
            <person name="Spang A."/>
            <person name="Saw J.H."/>
            <person name="Jorgensen S.L."/>
            <person name="Zaremba-Niedzwiedzka K."/>
            <person name="Martijn J."/>
            <person name="Lind A.E."/>
            <person name="van Eijk R."/>
            <person name="Schleper C."/>
            <person name="Guy L."/>
            <person name="Ettema T.J."/>
        </authorList>
    </citation>
    <scope>NUCLEOTIDE SEQUENCE</scope>
</reference>
<comment type="caution">
    <text evidence="1">The sequence shown here is derived from an EMBL/GenBank/DDBJ whole genome shotgun (WGS) entry which is preliminary data.</text>
</comment>
<feature type="non-terminal residue" evidence="1">
    <location>
        <position position="1"/>
    </location>
</feature>
<dbReference type="EMBL" id="LAZR01032409">
    <property type="protein sequence ID" value="KKL50979.1"/>
    <property type="molecule type" value="Genomic_DNA"/>
</dbReference>
<dbReference type="AlphaFoldDB" id="A0A0F9CP74"/>
<name>A0A0F9CP74_9ZZZZ</name>
<protein>
    <submittedName>
        <fullName evidence="1">Uncharacterized protein</fullName>
    </submittedName>
</protein>
<evidence type="ECO:0000313" key="1">
    <source>
        <dbReference type="EMBL" id="KKL50979.1"/>
    </source>
</evidence>
<proteinExistence type="predicted"/>
<gene>
    <name evidence="1" type="ORF">LCGC14_2300120</name>
</gene>